<dbReference type="GO" id="GO:0009252">
    <property type="term" value="P:peptidoglycan biosynthetic process"/>
    <property type="evidence" value="ECO:0007669"/>
    <property type="project" value="UniProtKB-KW"/>
</dbReference>
<feature type="domain" description="Glycosyl transferase family 51" evidence="17">
    <location>
        <begin position="100"/>
        <end position="286"/>
    </location>
</feature>
<dbReference type="EMBL" id="QYTW02000004">
    <property type="protein sequence ID" value="RST60414.1"/>
    <property type="molecule type" value="Genomic_DNA"/>
</dbReference>
<keyword evidence="2" id="KW-0378">Hydrolase</keyword>
<organism evidence="19 20">
    <name type="scientific">Siminovitchia terrae</name>
    <name type="common">Bacillus terrae</name>
    <dbReference type="NCBI Taxonomy" id="1914933"/>
    <lineage>
        <taxon>Bacteria</taxon>
        <taxon>Bacillati</taxon>
        <taxon>Bacillota</taxon>
        <taxon>Bacilli</taxon>
        <taxon>Bacillales</taxon>
        <taxon>Bacillaceae</taxon>
        <taxon>Siminovitchia</taxon>
    </lineage>
</organism>
<keyword evidence="10 16" id="KW-0472">Membrane</keyword>
<comment type="catalytic activity">
    <reaction evidence="14">
        <text>[GlcNAc-(1-&gt;4)-Mur2Ac(oyl-L-Ala-gamma-D-Glu-L-Lys-D-Ala-D-Ala)](n)-di-trans,octa-cis-undecaprenyl diphosphate + beta-D-GlcNAc-(1-&gt;4)-Mur2Ac(oyl-L-Ala-gamma-D-Glu-L-Lys-D-Ala-D-Ala)-di-trans,octa-cis-undecaprenyl diphosphate = [GlcNAc-(1-&gt;4)-Mur2Ac(oyl-L-Ala-gamma-D-Glu-L-Lys-D-Ala-D-Ala)](n+1)-di-trans,octa-cis-undecaprenyl diphosphate + di-trans,octa-cis-undecaprenyl diphosphate + H(+)</text>
        <dbReference type="Rhea" id="RHEA:23708"/>
        <dbReference type="Rhea" id="RHEA-COMP:9602"/>
        <dbReference type="Rhea" id="RHEA-COMP:9603"/>
        <dbReference type="ChEBI" id="CHEBI:15378"/>
        <dbReference type="ChEBI" id="CHEBI:58405"/>
        <dbReference type="ChEBI" id="CHEBI:60033"/>
        <dbReference type="ChEBI" id="CHEBI:78435"/>
        <dbReference type="EC" id="2.4.99.28"/>
    </reaction>
</comment>
<keyword evidence="3" id="KW-0645">Protease</keyword>
<dbReference type="Gene3D" id="1.10.3810.10">
    <property type="entry name" value="Biosynthetic peptidoglycan transglycosylase-like"/>
    <property type="match status" value="1"/>
</dbReference>
<feature type="compositionally biased region" description="Basic and acidic residues" evidence="15">
    <location>
        <begin position="909"/>
        <end position="1029"/>
    </location>
</feature>
<keyword evidence="6 16" id="KW-0812">Transmembrane</keyword>
<evidence type="ECO:0000256" key="9">
    <source>
        <dbReference type="ARBA" id="ARBA00022989"/>
    </source>
</evidence>
<evidence type="ECO:0000256" key="16">
    <source>
        <dbReference type="SAM" id="Phobius"/>
    </source>
</evidence>
<evidence type="ECO:0000256" key="3">
    <source>
        <dbReference type="ARBA" id="ARBA00022670"/>
    </source>
</evidence>
<evidence type="ECO:0000256" key="5">
    <source>
        <dbReference type="ARBA" id="ARBA00022679"/>
    </source>
</evidence>
<dbReference type="GO" id="GO:0030288">
    <property type="term" value="C:outer membrane-bounded periplasmic space"/>
    <property type="evidence" value="ECO:0007669"/>
    <property type="project" value="TreeGrafter"/>
</dbReference>
<dbReference type="GO" id="GO:0071555">
    <property type="term" value="P:cell wall organization"/>
    <property type="evidence" value="ECO:0007669"/>
    <property type="project" value="UniProtKB-KW"/>
</dbReference>
<dbReference type="AlphaFoldDB" id="A0A429XAG2"/>
<keyword evidence="8" id="KW-0573">Peptidoglycan synthesis</keyword>
<evidence type="ECO:0000256" key="6">
    <source>
        <dbReference type="ARBA" id="ARBA00022692"/>
    </source>
</evidence>
<evidence type="ECO:0000256" key="11">
    <source>
        <dbReference type="ARBA" id="ARBA00023268"/>
    </source>
</evidence>
<protein>
    <submittedName>
        <fullName evidence="19">Penicillin-binding protein</fullName>
    </submittedName>
</protein>
<evidence type="ECO:0000256" key="15">
    <source>
        <dbReference type="SAM" id="MobiDB-lite"/>
    </source>
</evidence>
<dbReference type="Gene3D" id="2.60.40.10">
    <property type="entry name" value="Immunoglobulins"/>
    <property type="match status" value="1"/>
</dbReference>
<dbReference type="InterPro" id="IPR001264">
    <property type="entry name" value="Glyco_trans_51"/>
</dbReference>
<reference evidence="19 20" key="1">
    <citation type="submission" date="2018-12" db="EMBL/GenBank/DDBJ databases">
        <authorList>
            <person name="Sun L."/>
            <person name="Chen Z."/>
        </authorList>
    </citation>
    <scope>NUCLEOTIDE SEQUENCE [LARGE SCALE GENOMIC DNA]</scope>
    <source>
        <strain evidence="19 20">LMG 29736</strain>
    </source>
</reference>
<keyword evidence="4" id="KW-0328">Glycosyltransferase</keyword>
<dbReference type="InterPro" id="IPR023346">
    <property type="entry name" value="Lysozyme-like_dom_sf"/>
</dbReference>
<dbReference type="InterPro" id="IPR050396">
    <property type="entry name" value="Glycosyltr_51/Transpeptidase"/>
</dbReference>
<evidence type="ECO:0000256" key="13">
    <source>
        <dbReference type="ARBA" id="ARBA00034000"/>
    </source>
</evidence>
<evidence type="ECO:0000256" key="2">
    <source>
        <dbReference type="ARBA" id="ARBA00022645"/>
    </source>
</evidence>
<dbReference type="GO" id="GO:0006508">
    <property type="term" value="P:proteolysis"/>
    <property type="evidence" value="ECO:0007669"/>
    <property type="project" value="UniProtKB-KW"/>
</dbReference>
<dbReference type="SUPFAM" id="SSF53955">
    <property type="entry name" value="Lysozyme-like"/>
    <property type="match status" value="1"/>
</dbReference>
<dbReference type="Proteomes" id="UP000680670">
    <property type="component" value="Unassembled WGS sequence"/>
</dbReference>
<evidence type="ECO:0000256" key="4">
    <source>
        <dbReference type="ARBA" id="ARBA00022676"/>
    </source>
</evidence>
<dbReference type="EMBL" id="BORJ01000015">
    <property type="protein sequence ID" value="GIN98518.1"/>
    <property type="molecule type" value="Genomic_DNA"/>
</dbReference>
<evidence type="ECO:0000256" key="12">
    <source>
        <dbReference type="ARBA" id="ARBA00023316"/>
    </source>
</evidence>
<dbReference type="InterPro" id="IPR013783">
    <property type="entry name" value="Ig-like_fold"/>
</dbReference>
<dbReference type="Proteomes" id="UP000287296">
    <property type="component" value="Unassembled WGS sequence"/>
</dbReference>
<dbReference type="PANTHER" id="PTHR32282">
    <property type="entry name" value="BINDING PROTEIN TRANSPEPTIDASE, PUTATIVE-RELATED"/>
    <property type="match status" value="1"/>
</dbReference>
<keyword evidence="21" id="KW-1185">Reference proteome</keyword>
<dbReference type="GO" id="GO:0009002">
    <property type="term" value="F:serine-type D-Ala-D-Ala carboxypeptidase activity"/>
    <property type="evidence" value="ECO:0007669"/>
    <property type="project" value="UniProtKB-EC"/>
</dbReference>
<evidence type="ECO:0000256" key="1">
    <source>
        <dbReference type="ARBA" id="ARBA00022475"/>
    </source>
</evidence>
<comment type="catalytic activity">
    <reaction evidence="13">
        <text>Preferential cleavage: (Ac)2-L-Lys-D-Ala-|-D-Ala. Also transpeptidation of peptidyl-alanyl moieties that are N-acyl substituents of D-alanine.</text>
        <dbReference type="EC" id="3.4.16.4"/>
    </reaction>
</comment>
<evidence type="ECO:0000256" key="10">
    <source>
        <dbReference type="ARBA" id="ARBA00023136"/>
    </source>
</evidence>
<keyword evidence="11" id="KW-0511">Multifunctional enzyme</keyword>
<evidence type="ECO:0000256" key="8">
    <source>
        <dbReference type="ARBA" id="ARBA00022984"/>
    </source>
</evidence>
<keyword evidence="5" id="KW-0808">Transferase</keyword>
<dbReference type="GO" id="GO:0008955">
    <property type="term" value="F:peptidoglycan glycosyltransferase activity"/>
    <property type="evidence" value="ECO:0007669"/>
    <property type="project" value="UniProtKB-EC"/>
</dbReference>
<dbReference type="OrthoDB" id="9766909at2"/>
<dbReference type="Gene3D" id="3.40.710.10">
    <property type="entry name" value="DD-peptidase/beta-lactamase superfamily"/>
    <property type="match status" value="1"/>
</dbReference>
<dbReference type="SUPFAM" id="SSF56601">
    <property type="entry name" value="beta-lactamase/transpeptidase-like"/>
    <property type="match status" value="1"/>
</dbReference>
<gene>
    <name evidence="19" type="ORF">D5F11_006120</name>
    <name evidence="18" type="ORF">J6TS1_43880</name>
</gene>
<keyword evidence="7" id="KW-0133">Cell shape</keyword>
<keyword evidence="9 16" id="KW-1133">Transmembrane helix</keyword>
<dbReference type="GO" id="GO:0008360">
    <property type="term" value="P:regulation of cell shape"/>
    <property type="evidence" value="ECO:0007669"/>
    <property type="project" value="UniProtKB-KW"/>
</dbReference>
<evidence type="ECO:0000256" key="7">
    <source>
        <dbReference type="ARBA" id="ARBA00022960"/>
    </source>
</evidence>
<name>A0A429XAG2_SIMTE</name>
<dbReference type="PANTHER" id="PTHR32282:SF32">
    <property type="entry name" value="PENICILLIN-BINDING PROTEIN 2A"/>
    <property type="match status" value="1"/>
</dbReference>
<proteinExistence type="predicted"/>
<feature type="transmembrane region" description="Helical" evidence="16">
    <location>
        <begin position="37"/>
        <end position="65"/>
    </location>
</feature>
<dbReference type="InterPro" id="IPR036950">
    <property type="entry name" value="PBP_transglycosylase"/>
</dbReference>
<dbReference type="Pfam" id="PF00912">
    <property type="entry name" value="Transgly"/>
    <property type="match status" value="1"/>
</dbReference>
<keyword evidence="2" id="KW-0121">Carboxypeptidase</keyword>
<dbReference type="RefSeq" id="WP_120115501.1">
    <property type="nucleotide sequence ID" value="NZ_BORJ01000015.1"/>
</dbReference>
<evidence type="ECO:0000259" key="17">
    <source>
        <dbReference type="Pfam" id="PF00912"/>
    </source>
</evidence>
<feature type="region of interest" description="Disordered" evidence="15">
    <location>
        <begin position="904"/>
        <end position="1029"/>
    </location>
</feature>
<dbReference type="InterPro" id="IPR012338">
    <property type="entry name" value="Beta-lactam/transpept-like"/>
</dbReference>
<evidence type="ECO:0000313" key="21">
    <source>
        <dbReference type="Proteomes" id="UP000680670"/>
    </source>
</evidence>
<keyword evidence="1" id="KW-1003">Cell membrane</keyword>
<evidence type="ECO:0000313" key="20">
    <source>
        <dbReference type="Proteomes" id="UP000287296"/>
    </source>
</evidence>
<sequence>MHNFISKLRERARQFSNGLDTLDSKDVRKKARITYGVVWNIILLTVILFFLGGVFAGGVGAGYFASLVKEEKVRPAANMKDDIFQYEETSKLYFANNVYLGKLQSDIDREEVKIKDVSDYVKKAVIATEDEYFYEHGGVVPKALMRAVYQELTNSAVQSGGSTLTQQLIKNQILTNEVSFDRKAKEILLALRLEKLLEKDEILEAYLNVTTFGRNSSGQNIGGVQAAARGIFGVDAKDLNLPQAAFIAGLPQSPFMYTPFAQGGGIKEESQLEPGLNRMKTVLYRMYTEDYITKEEYDKALKYDIVTDFIKPQPRIFEKYPYLTTEIEERGIEVLTEVLAKKDGHSKKDLEKNGGRLKEKYEKLARRDIRQSGYHIHSTINKEIYDKFQKVKDEYQNYGYTKVTQVKNKETGKMEEKIEPVQIGAILIENKTGKILSFVGGRDYKLEAQNHATQAKRQNGSTMKPLLVYAPAMEMGLSAPGAVVADIPISAGGKTFRNYSGRFYGLVSSREALAKSHNASAIYTYLKTIDKKPYKYVEKMGISTLTDTDKTTYAAALGGVQKGISVEENTNAYTTFANGGKFVDAYMIDKITDADGKIVYEHKVKPVDVFSPQTAYLMTDMMRDVFRYGTASAVPGMLKFSSDWAGKTGTTNGPNDSWLIGSNPKVTFGTWIGYDEPSPLSSDGSESMRNYGIWARLINGAYDVAPDLIKTDNRFKMPGGIVSRSYCAISGLLPSKACSNLGLVKSDIYNAKYVPTAVDDSLGNGRYVTAGGRKYMALPETPDEFTKPGGMLSPNFIKRISLGRSIDPSYLIPPNDERWKNLLAAGAVLHDDGKAPAGVKVSISGGTISWTPSPSYDVVGYRVYSQSGKKIASVTSDGPLSKKVGKGSYYVVAVDIAGRESAHSNNTVAKKETKKDKEVMETSATADKKEKEKKQQAEKEKINAEKEKATAEKKKQEEQRKKQEEEKKRQEEKQKRLEEQKKKQEEQKQLEEQRKKQEEEQRRLEEEKKRQEEEKKKEQEKQNNENEGN</sequence>
<dbReference type="Gene3D" id="3.90.1310.40">
    <property type="match status" value="1"/>
</dbReference>
<keyword evidence="12" id="KW-0961">Cell wall biogenesis/degradation</keyword>
<reference evidence="18 21" key="2">
    <citation type="submission" date="2021-03" db="EMBL/GenBank/DDBJ databases">
        <title>Antimicrobial resistance genes in bacteria isolated from Japanese honey, and their potential for conferring macrolide and lincosamide resistance in the American foulbrood pathogen Paenibacillus larvae.</title>
        <authorList>
            <person name="Okamoto M."/>
            <person name="Kumagai M."/>
            <person name="Kanamori H."/>
            <person name="Takamatsu D."/>
        </authorList>
    </citation>
    <scope>NUCLEOTIDE SEQUENCE [LARGE SCALE GENOMIC DNA]</scope>
    <source>
        <strain evidence="18 21">J6TS1</strain>
    </source>
</reference>
<accession>A0A429XAG2</accession>
<evidence type="ECO:0000313" key="18">
    <source>
        <dbReference type="EMBL" id="GIN98518.1"/>
    </source>
</evidence>
<evidence type="ECO:0000256" key="14">
    <source>
        <dbReference type="ARBA" id="ARBA00049902"/>
    </source>
</evidence>
<comment type="caution">
    <text evidence="19">The sequence shown here is derived from an EMBL/GenBank/DDBJ whole genome shotgun (WGS) entry which is preliminary data.</text>
</comment>
<evidence type="ECO:0000313" key="19">
    <source>
        <dbReference type="EMBL" id="RST60414.1"/>
    </source>
</evidence>